<dbReference type="CDD" id="cd00093">
    <property type="entry name" value="HTH_XRE"/>
    <property type="match status" value="1"/>
</dbReference>
<evidence type="ECO:0000259" key="1">
    <source>
        <dbReference type="PROSITE" id="PS50943"/>
    </source>
</evidence>
<gene>
    <name evidence="2" type="ORF">AUK04_02035</name>
</gene>
<dbReference type="PROSITE" id="PS50943">
    <property type="entry name" value="HTH_CROC1"/>
    <property type="match status" value="1"/>
</dbReference>
<protein>
    <recommendedName>
        <fullName evidence="1">HTH cro/C1-type domain-containing protein</fullName>
    </recommendedName>
</protein>
<dbReference type="InterPro" id="IPR001387">
    <property type="entry name" value="Cro/C1-type_HTH"/>
</dbReference>
<dbReference type="InterPro" id="IPR010982">
    <property type="entry name" value="Lambda_DNA-bd_dom_sf"/>
</dbReference>
<name>A0A1J5I0N9_9BACT</name>
<accession>A0A1J5I0N9</accession>
<proteinExistence type="predicted"/>
<dbReference type="Pfam" id="PF01381">
    <property type="entry name" value="HTH_3"/>
    <property type="match status" value="1"/>
</dbReference>
<evidence type="ECO:0000313" key="3">
    <source>
        <dbReference type="Proteomes" id="UP000183758"/>
    </source>
</evidence>
<comment type="caution">
    <text evidence="2">The sequence shown here is derived from an EMBL/GenBank/DDBJ whole genome shotgun (WGS) entry which is preliminary data.</text>
</comment>
<feature type="domain" description="HTH cro/C1-type" evidence="1">
    <location>
        <begin position="40"/>
        <end position="94"/>
    </location>
</feature>
<sequence>MEKSTNLILFLEWKKEQIKDPWFKREYDKLGPEFQIAKQMIDARIKQNLTQAQLAKKAKTGQAVISRLEGMNAKPSLSLLSKIASALNTEINVVIKPV</sequence>
<dbReference type="SUPFAM" id="SSF47413">
    <property type="entry name" value="lambda repressor-like DNA-binding domains"/>
    <property type="match status" value="1"/>
</dbReference>
<reference evidence="2 3" key="1">
    <citation type="journal article" date="2016" name="Environ. Microbiol.">
        <title>Genomic resolution of a cold subsurface aquifer community provides metabolic insights for novel microbes adapted to high CO concentrations.</title>
        <authorList>
            <person name="Probst A.J."/>
            <person name="Castelle C.J."/>
            <person name="Singh A."/>
            <person name="Brown C.T."/>
            <person name="Anantharaman K."/>
            <person name="Sharon I."/>
            <person name="Hug L.A."/>
            <person name="Burstein D."/>
            <person name="Emerson J.B."/>
            <person name="Thomas B.C."/>
            <person name="Banfield J.F."/>
        </authorList>
    </citation>
    <scope>NUCLEOTIDE SEQUENCE [LARGE SCALE GENOMIC DNA]</scope>
    <source>
        <strain evidence="2">CG2_30_33_16</strain>
    </source>
</reference>
<evidence type="ECO:0000313" key="2">
    <source>
        <dbReference type="EMBL" id="OIP84744.1"/>
    </source>
</evidence>
<dbReference type="Proteomes" id="UP000183758">
    <property type="component" value="Unassembled WGS sequence"/>
</dbReference>
<dbReference type="GO" id="GO:0003677">
    <property type="term" value="F:DNA binding"/>
    <property type="evidence" value="ECO:0007669"/>
    <property type="project" value="InterPro"/>
</dbReference>
<dbReference type="AlphaFoldDB" id="A0A1J5I0N9"/>
<dbReference type="EMBL" id="MNZM01000047">
    <property type="protein sequence ID" value="OIP84744.1"/>
    <property type="molecule type" value="Genomic_DNA"/>
</dbReference>
<organism evidence="2 3">
    <name type="scientific">Candidatus Roizmanbacteria bacterium CG2_30_33_16</name>
    <dbReference type="NCBI Taxonomy" id="1805340"/>
    <lineage>
        <taxon>Bacteria</taxon>
        <taxon>Candidatus Roizmaniibacteriota</taxon>
    </lineage>
</organism>
<dbReference type="SMART" id="SM00530">
    <property type="entry name" value="HTH_XRE"/>
    <property type="match status" value="1"/>
</dbReference>
<dbReference type="Gene3D" id="1.10.260.40">
    <property type="entry name" value="lambda repressor-like DNA-binding domains"/>
    <property type="match status" value="1"/>
</dbReference>